<dbReference type="STRING" id="1108050.A0A0B7G505"/>
<gene>
    <name evidence="1" type="ORF">RSOLAG1IB_10855</name>
</gene>
<protein>
    <submittedName>
        <fullName evidence="1">Uncharacterized protein</fullName>
    </submittedName>
</protein>
<accession>A0A0B7G505</accession>
<dbReference type="OrthoDB" id="2961863at2759"/>
<name>A0A0B7G505_THACB</name>
<sequence>MLIQVMSSREHQLPPTTRAFSVALLLHESLWAGDILHTMRNLFLGLPATWLCLVAAHEIVNANDKAGYEVLLTRDQISRQCDILSSRSIPLHKSLRQSPIHVETKPSQCTQNSKLSCQTEDILVVGHDLGTVRYSMDQECAAIDFKESKTSTQIQLVFSELFAPELDIHPLPNLIAGPTPNRINIVFFSDGYTTKEKQHFLDDATRLAHAISVNQTYAPVAPLINFWGAFTPSLESGIGVGGKPKNTVYGLYRDGTELRGVYTSKPKAASAACKAMGNQCNYPILLGNDPLYGGLGGEFTISTASVLNGPLVLRHELGHSIIWVGDEYDGSMYFGVNADNYTHHNQSIGWAHWLSDPSSPPRIERNSVPLLAYPWTMLNKSTPWSTKFITDGTFDSALLRVSLSGVPDDSHLGITLDGDIVTWKANPEIGLDRWFYDIPIIKLGNDTHELKFALEEEGKEGLAQLCSVEVIEYGNATEFNSTQGYIGVFPTYSPLEYQDPDPEPDRPTLHHSHAHKKWATTSYRPTNEDCLMRQVAQPNFCAVCTEGLWLRLLRRVSLIDKVSFYDSAVGGADVGIELSLVALAQFRSPAEAEYLARKGTKETYLIKWFTHGQEVNKWQNSTRVDVECRAVGIVEVEVEFVSSEIRKDEKEYTKDRYRLLLDC</sequence>
<keyword evidence="2" id="KW-1185">Reference proteome</keyword>
<dbReference type="GO" id="GO:0008237">
    <property type="term" value="F:metallopeptidase activity"/>
    <property type="evidence" value="ECO:0007669"/>
    <property type="project" value="InterPro"/>
</dbReference>
<dbReference type="AlphaFoldDB" id="A0A0B7G505"/>
<organism evidence="1 2">
    <name type="scientific">Thanatephorus cucumeris (strain AG1-IB / isolate 7/3/14)</name>
    <name type="common">Lettuce bottom rot fungus</name>
    <name type="synonym">Rhizoctonia solani</name>
    <dbReference type="NCBI Taxonomy" id="1108050"/>
    <lineage>
        <taxon>Eukaryota</taxon>
        <taxon>Fungi</taxon>
        <taxon>Dikarya</taxon>
        <taxon>Basidiomycota</taxon>
        <taxon>Agaricomycotina</taxon>
        <taxon>Agaricomycetes</taxon>
        <taxon>Cantharellales</taxon>
        <taxon>Ceratobasidiaceae</taxon>
        <taxon>Rhizoctonia</taxon>
        <taxon>Rhizoctonia solani AG-1</taxon>
    </lineage>
</organism>
<dbReference type="InterPro" id="IPR019026">
    <property type="entry name" value="Peptidase_M64_IgA"/>
</dbReference>
<dbReference type="Pfam" id="PF09471">
    <property type="entry name" value="Peptidase_M64"/>
    <property type="match status" value="1"/>
</dbReference>
<proteinExistence type="predicted"/>
<evidence type="ECO:0000313" key="1">
    <source>
        <dbReference type="EMBL" id="CEL63558.1"/>
    </source>
</evidence>
<evidence type="ECO:0000313" key="2">
    <source>
        <dbReference type="Proteomes" id="UP000059188"/>
    </source>
</evidence>
<dbReference type="EMBL" id="LN679185">
    <property type="protein sequence ID" value="CEL63558.1"/>
    <property type="molecule type" value="Genomic_DNA"/>
</dbReference>
<dbReference type="Gene3D" id="3.40.390.10">
    <property type="entry name" value="Collagenase (Catalytic Domain)"/>
    <property type="match status" value="1"/>
</dbReference>
<reference evidence="1 2" key="1">
    <citation type="submission" date="2014-11" db="EMBL/GenBank/DDBJ databases">
        <authorList>
            <person name="Wibberg Daniel"/>
        </authorList>
    </citation>
    <scope>NUCLEOTIDE SEQUENCE [LARGE SCALE GENOMIC DNA]</scope>
    <source>
        <strain evidence="1">Rhizoctonia solani AG1-IB 7/3/14</strain>
    </source>
</reference>
<dbReference type="Proteomes" id="UP000059188">
    <property type="component" value="Unassembled WGS sequence"/>
</dbReference>
<dbReference type="InterPro" id="IPR024079">
    <property type="entry name" value="MetalloPept_cat_dom_sf"/>
</dbReference>